<dbReference type="OrthoDB" id="7874464at2"/>
<protein>
    <submittedName>
        <fullName evidence="2">Uncharacterized protein</fullName>
    </submittedName>
</protein>
<feature type="transmembrane region" description="Helical" evidence="1">
    <location>
        <begin position="71"/>
        <end position="90"/>
    </location>
</feature>
<sequence length="91" mass="9552">MFLLEGVIALFAAFALYTLASFLHHRETSPAWLRGQLFASVVGMSLVAIVPAGVGLVTYGLGEPMTTASRIGLAGLALLPLAMVPLVRAVR</sequence>
<reference evidence="2 3" key="1">
    <citation type="submission" date="2017-05" db="EMBL/GenBank/DDBJ databases">
        <authorList>
            <person name="Song R."/>
            <person name="Chenine A.L."/>
            <person name="Ruprecht R.M."/>
        </authorList>
    </citation>
    <scope>NUCLEOTIDE SEQUENCE [LARGE SCALE GENOMIC DNA]</scope>
    <source>
        <strain evidence="2 3">CECT 8898</strain>
    </source>
</reference>
<accession>A0A238KBF3</accession>
<evidence type="ECO:0000313" key="3">
    <source>
        <dbReference type="Proteomes" id="UP000207598"/>
    </source>
</evidence>
<name>A0A238KBF3_9RHOB</name>
<proteinExistence type="predicted"/>
<keyword evidence="1" id="KW-0472">Membrane</keyword>
<keyword evidence="1" id="KW-0812">Transmembrane</keyword>
<gene>
    <name evidence="2" type="ORF">MAA8898_02061</name>
</gene>
<keyword evidence="3" id="KW-1185">Reference proteome</keyword>
<evidence type="ECO:0000256" key="1">
    <source>
        <dbReference type="SAM" id="Phobius"/>
    </source>
</evidence>
<keyword evidence="1" id="KW-1133">Transmembrane helix</keyword>
<dbReference type="EMBL" id="FXYF01000005">
    <property type="protein sequence ID" value="SMX40171.1"/>
    <property type="molecule type" value="Genomic_DNA"/>
</dbReference>
<dbReference type="AlphaFoldDB" id="A0A238KBF3"/>
<feature type="transmembrane region" description="Helical" evidence="1">
    <location>
        <begin position="37"/>
        <end position="59"/>
    </location>
</feature>
<evidence type="ECO:0000313" key="2">
    <source>
        <dbReference type="EMBL" id="SMX40171.1"/>
    </source>
</evidence>
<dbReference type="Proteomes" id="UP000207598">
    <property type="component" value="Unassembled WGS sequence"/>
</dbReference>
<dbReference type="RefSeq" id="WP_094020901.1">
    <property type="nucleotide sequence ID" value="NZ_FXYF01000005.1"/>
</dbReference>
<feature type="transmembrane region" description="Helical" evidence="1">
    <location>
        <begin position="6"/>
        <end position="25"/>
    </location>
</feature>
<organism evidence="2 3">
    <name type="scientific">Maliponia aquimaris</name>
    <dbReference type="NCBI Taxonomy" id="1673631"/>
    <lineage>
        <taxon>Bacteria</taxon>
        <taxon>Pseudomonadati</taxon>
        <taxon>Pseudomonadota</taxon>
        <taxon>Alphaproteobacteria</taxon>
        <taxon>Rhodobacterales</taxon>
        <taxon>Paracoccaceae</taxon>
        <taxon>Maliponia</taxon>
    </lineage>
</organism>